<feature type="transmembrane region" description="Helical" evidence="1">
    <location>
        <begin position="12"/>
        <end position="36"/>
    </location>
</feature>
<evidence type="ECO:0008006" key="4">
    <source>
        <dbReference type="Google" id="ProtNLM"/>
    </source>
</evidence>
<sequence length="161" mass="16917">MSRSVYRAPVALAVRGIGFGAVGLGVALIAAISVAAVDPAGVAAVVLWVLVALVAAAAVVVLATGVLRAAGMRTRLVLDDDGFTNATGPRSGVRRVLWRDVRKVQSDGPVVLVDLAGAKQSVIRTEMLDVEPRELARELRSRLNRDRGYTPFGTAEVDPHP</sequence>
<proteinExistence type="predicted"/>
<name>A0A6N9YLR1_9ACTN</name>
<reference evidence="2 3" key="1">
    <citation type="submission" date="2020-02" db="EMBL/GenBank/DDBJ databases">
        <authorList>
            <person name="Li X.-J."/>
            <person name="Feng X.-M."/>
        </authorList>
    </citation>
    <scope>NUCLEOTIDE SEQUENCE [LARGE SCALE GENOMIC DNA]</scope>
    <source>
        <strain evidence="2 3">CGMCC 4.7225</strain>
    </source>
</reference>
<evidence type="ECO:0000313" key="2">
    <source>
        <dbReference type="EMBL" id="NED95892.1"/>
    </source>
</evidence>
<accession>A0A6N9YLR1</accession>
<dbReference type="RefSeq" id="WP_163818653.1">
    <property type="nucleotide sequence ID" value="NZ_JAAGOB010000005.1"/>
</dbReference>
<protein>
    <recommendedName>
        <fullName evidence="4">PH domain-containing protein</fullName>
    </recommendedName>
</protein>
<evidence type="ECO:0000313" key="3">
    <source>
        <dbReference type="Proteomes" id="UP000469185"/>
    </source>
</evidence>
<keyword evidence="1" id="KW-0472">Membrane</keyword>
<gene>
    <name evidence="2" type="ORF">G1H11_11275</name>
</gene>
<organism evidence="2 3">
    <name type="scientific">Phytoactinopolyspora alkaliphila</name>
    <dbReference type="NCBI Taxonomy" id="1783498"/>
    <lineage>
        <taxon>Bacteria</taxon>
        <taxon>Bacillati</taxon>
        <taxon>Actinomycetota</taxon>
        <taxon>Actinomycetes</taxon>
        <taxon>Jiangellales</taxon>
        <taxon>Jiangellaceae</taxon>
        <taxon>Phytoactinopolyspora</taxon>
    </lineage>
</organism>
<feature type="transmembrane region" description="Helical" evidence="1">
    <location>
        <begin position="42"/>
        <end position="67"/>
    </location>
</feature>
<keyword evidence="1" id="KW-1133">Transmembrane helix</keyword>
<comment type="caution">
    <text evidence="2">The sequence shown here is derived from an EMBL/GenBank/DDBJ whole genome shotgun (WGS) entry which is preliminary data.</text>
</comment>
<evidence type="ECO:0000256" key="1">
    <source>
        <dbReference type="SAM" id="Phobius"/>
    </source>
</evidence>
<dbReference type="Proteomes" id="UP000469185">
    <property type="component" value="Unassembled WGS sequence"/>
</dbReference>
<keyword evidence="1" id="KW-0812">Transmembrane</keyword>
<keyword evidence="3" id="KW-1185">Reference proteome</keyword>
<dbReference type="EMBL" id="JAAGOB010000005">
    <property type="protein sequence ID" value="NED95892.1"/>
    <property type="molecule type" value="Genomic_DNA"/>
</dbReference>
<dbReference type="AlphaFoldDB" id="A0A6N9YLR1"/>